<comment type="caution">
    <text evidence="3">The sequence shown here is derived from an EMBL/GenBank/DDBJ whole genome shotgun (WGS) entry which is preliminary data.</text>
</comment>
<reference evidence="3 4" key="1">
    <citation type="submission" date="2018-07" db="EMBL/GenBank/DDBJ databases">
        <title>Genomic Encyclopedia of Type Strains, Phase IV (KMG-IV): sequencing the most valuable type-strain genomes for metagenomic binning, comparative biology and taxonomic classification.</title>
        <authorList>
            <person name="Goeker M."/>
        </authorList>
    </citation>
    <scope>NUCLEOTIDE SEQUENCE [LARGE SCALE GENOMIC DNA]</scope>
    <source>
        <strain evidence="3 4">DSM 4134</strain>
    </source>
</reference>
<keyword evidence="4" id="KW-1185">Reference proteome</keyword>
<evidence type="ECO:0000256" key="1">
    <source>
        <dbReference type="SAM" id="SignalP"/>
    </source>
</evidence>
<dbReference type="Proteomes" id="UP000256779">
    <property type="component" value="Unassembled WGS sequence"/>
</dbReference>
<dbReference type="InterPro" id="IPR025665">
    <property type="entry name" value="Beta-barrel_OMP_2"/>
</dbReference>
<feature type="chain" id="PRO_5017590683" description="Outer membrane protein beta-barrel domain-containing protein" evidence="1">
    <location>
        <begin position="33"/>
        <end position="259"/>
    </location>
</feature>
<feature type="domain" description="Outer membrane protein beta-barrel" evidence="2">
    <location>
        <begin position="31"/>
        <end position="217"/>
    </location>
</feature>
<gene>
    <name evidence="3" type="ORF">C7460_101268</name>
</gene>
<organism evidence="3 4">
    <name type="scientific">Marinoscillum furvescens DSM 4134</name>
    <dbReference type="NCBI Taxonomy" id="1122208"/>
    <lineage>
        <taxon>Bacteria</taxon>
        <taxon>Pseudomonadati</taxon>
        <taxon>Bacteroidota</taxon>
        <taxon>Cytophagia</taxon>
        <taxon>Cytophagales</taxon>
        <taxon>Reichenbachiellaceae</taxon>
        <taxon>Marinoscillum</taxon>
    </lineage>
</organism>
<dbReference type="EMBL" id="QREG01000001">
    <property type="protein sequence ID" value="REE05749.1"/>
    <property type="molecule type" value="Genomic_DNA"/>
</dbReference>
<proteinExistence type="predicted"/>
<name>A0A3D9LI91_MARFU</name>
<keyword evidence="1" id="KW-0732">Signal</keyword>
<feature type="signal peptide" evidence="1">
    <location>
        <begin position="1"/>
        <end position="32"/>
    </location>
</feature>
<evidence type="ECO:0000313" key="3">
    <source>
        <dbReference type="EMBL" id="REE05749.1"/>
    </source>
</evidence>
<evidence type="ECO:0000259" key="2">
    <source>
        <dbReference type="Pfam" id="PF13568"/>
    </source>
</evidence>
<dbReference type="OrthoDB" id="1467485at2"/>
<dbReference type="Pfam" id="PF13568">
    <property type="entry name" value="OMP_b-brl_2"/>
    <property type="match status" value="1"/>
</dbReference>
<evidence type="ECO:0000313" key="4">
    <source>
        <dbReference type="Proteomes" id="UP000256779"/>
    </source>
</evidence>
<dbReference type="AlphaFoldDB" id="A0A3D9LI91"/>
<accession>A0A3D9LI91</accession>
<protein>
    <recommendedName>
        <fullName evidence="2">Outer membrane protein beta-barrel domain-containing protein</fullName>
    </recommendedName>
</protein>
<sequence>MQTTHPRNKLYLYRYQIIVFLLLTAMALPGQAQNDPKENLGDYDAQWIHYGFLMGIHNSRYRIQYSDDFARPEMDSLHSVVPGHLPGWKVGFVVDMNLLQYLSFRVLPTVGFYEQDLTYRYTDGTSHRELKDATLVELPLMLKYKSARRGNIAMYVTGGISPALEASGKGDELDTRERLELRNWNASIDAGVGFDLYFPLFKFSPEVRYSWGLRNMLTDDVNSYDQPLKKLTYQNISFYITFEGGPSYLKNNQRKKKKR</sequence>